<keyword evidence="1" id="KW-0378">Hydrolase</keyword>
<dbReference type="Proteomes" id="UP000000310">
    <property type="component" value="Chromosome"/>
</dbReference>
<dbReference type="RefSeq" id="WP_013634468.1">
    <property type="nucleotide sequence ID" value="NC_015177.1"/>
</dbReference>
<keyword evidence="5" id="KW-1185">Reference proteome</keyword>
<dbReference type="HOGENOM" id="CLU_020027_1_1_10"/>
<dbReference type="OrthoDB" id="9805821at2"/>
<dbReference type="KEGG" id="psn:Pedsa_3451"/>
<keyword evidence="2" id="KW-0732">Signal</keyword>
<dbReference type="PANTHER" id="PTHR43283:SF11">
    <property type="entry name" value="BETA-LACTAMASE-RELATED DOMAIN-CONTAINING PROTEIN"/>
    <property type="match status" value="1"/>
</dbReference>
<gene>
    <name evidence="4" type="ordered locus">Pedsa_3451</name>
</gene>
<accession>F0SE63</accession>
<dbReference type="PANTHER" id="PTHR43283">
    <property type="entry name" value="BETA-LACTAMASE-RELATED"/>
    <property type="match status" value="1"/>
</dbReference>
<sequence>MLRGFLSTGLFCLLLAIQACGQEHKRNQIWVEDLETANKNTVVLNNGSSQIPLIHFEKLHVASLNLGFNNMGVLDSIFSKYKTIDTFSVADNNQLGLVDDLKLYNQIVVVVKDSLLLDQANLDMLKALEAKKNIIIAMFGKGSYLQYLNEITSPIIWSSSEDAVAASLVAQIICGGRGVQNKLEENYSPKYVKGMGDDVFPIRLAYSVPEEVGINSNNLSEIDKIVNKAIDEQATPGAVVLVAVKGKVIYNKAFGHPTYQDKHPVEVNDIYDLASITKIAATTMASMKLYEEGKLKLDDIVSNYISRTKKTDKANIKIKDILLHQAGFIPFIPFYQNLKPMDYSRDSSADFSVKVADSFFLKKDYYKNVMWKQMLEVPLKTPGKYVYSDLSMYYMKEVIEGITGETLPKYVEDNFYKPLGMDATLFNPRNRFDKSRIIPTEKDEYFRKTLLWGYVHDQGAAMAGGVAGHAGLFSIATDLATLGQMLLNKGAYGSVEYFKPQTVELFTSRQSSVSRRGLGFDRWDPDLSKKYPSELASPETFGHTGYTGTCFWVDPARELIYVFLSNRVNPKVTNTLLQLNVRSNIQDVIYKAINNKNE</sequence>
<dbReference type="AlphaFoldDB" id="F0SE63"/>
<dbReference type="SUPFAM" id="SSF56601">
    <property type="entry name" value="beta-lactamase/transpeptidase-like"/>
    <property type="match status" value="1"/>
</dbReference>
<evidence type="ECO:0000259" key="3">
    <source>
        <dbReference type="Pfam" id="PF00144"/>
    </source>
</evidence>
<dbReference type="GO" id="GO:0016787">
    <property type="term" value="F:hydrolase activity"/>
    <property type="evidence" value="ECO:0007669"/>
    <property type="project" value="UniProtKB-KW"/>
</dbReference>
<dbReference type="InterPro" id="IPR012338">
    <property type="entry name" value="Beta-lactam/transpept-like"/>
</dbReference>
<reference evidence="4 5" key="1">
    <citation type="journal article" date="2011" name="Stand. Genomic Sci.">
        <title>Complete genome sequence of the gliding, heparinolytic Pedobacter saltans type strain (113).</title>
        <authorList>
            <person name="Liolios K."/>
            <person name="Sikorski J."/>
            <person name="Lu M."/>
            <person name="Nolan M."/>
            <person name="Lapidus A."/>
            <person name="Lucas S."/>
            <person name="Hammon N."/>
            <person name="Deshpande S."/>
            <person name="Cheng J.F."/>
            <person name="Tapia R."/>
            <person name="Han C."/>
            <person name="Goodwin L."/>
            <person name="Pitluck S."/>
            <person name="Huntemann M."/>
            <person name="Ivanova N."/>
            <person name="Pagani I."/>
            <person name="Mavromatis K."/>
            <person name="Ovchinikova G."/>
            <person name="Pati A."/>
            <person name="Chen A."/>
            <person name="Palaniappan K."/>
            <person name="Land M."/>
            <person name="Hauser L."/>
            <person name="Brambilla E.M."/>
            <person name="Kotsyurbenko O."/>
            <person name="Rohde M."/>
            <person name="Tindall B.J."/>
            <person name="Abt B."/>
            <person name="Goker M."/>
            <person name="Detter J.C."/>
            <person name="Woyke T."/>
            <person name="Bristow J."/>
            <person name="Eisen J.A."/>
            <person name="Markowitz V."/>
            <person name="Hugenholtz P."/>
            <person name="Klenk H.P."/>
            <person name="Kyrpides N.C."/>
        </authorList>
    </citation>
    <scope>NUCLEOTIDE SEQUENCE [LARGE SCALE GENOMIC DNA]</scope>
    <source>
        <strain evidence="5">ATCC 51119 / DSM 12145 / JCM 21818 / LMG 10337 / NBRC 100064 / NCIMB 13643</strain>
    </source>
</reference>
<name>F0SE63_PSESL</name>
<dbReference type="STRING" id="762903.Pedsa_3451"/>
<evidence type="ECO:0000256" key="2">
    <source>
        <dbReference type="SAM" id="SignalP"/>
    </source>
</evidence>
<evidence type="ECO:0000256" key="1">
    <source>
        <dbReference type="ARBA" id="ARBA00022801"/>
    </source>
</evidence>
<dbReference type="InterPro" id="IPR001466">
    <property type="entry name" value="Beta-lactam-related"/>
</dbReference>
<protein>
    <submittedName>
        <fullName evidence="4">Beta-lactamase</fullName>
    </submittedName>
</protein>
<reference evidence="5" key="2">
    <citation type="submission" date="2011-02" db="EMBL/GenBank/DDBJ databases">
        <title>The complete genome of Pedobacter saltans DSM 12145.</title>
        <authorList>
            <consortium name="US DOE Joint Genome Institute (JGI-PGF)"/>
            <person name="Lucas S."/>
            <person name="Copeland A."/>
            <person name="Lapidus A."/>
            <person name="Bruce D."/>
            <person name="Goodwin L."/>
            <person name="Pitluck S."/>
            <person name="Kyrpides N."/>
            <person name="Mavromatis K."/>
            <person name="Pagani I."/>
            <person name="Ivanova N."/>
            <person name="Ovchinnikova G."/>
            <person name="Lu M."/>
            <person name="Detter J.C."/>
            <person name="Han C."/>
            <person name="Land M."/>
            <person name="Hauser L."/>
            <person name="Markowitz V."/>
            <person name="Cheng J.-F."/>
            <person name="Hugenholtz P."/>
            <person name="Woyke T."/>
            <person name="Wu D."/>
            <person name="Tindall B."/>
            <person name="Pomrenke H.G."/>
            <person name="Brambilla E."/>
            <person name="Klenk H.-P."/>
            <person name="Eisen J.A."/>
        </authorList>
    </citation>
    <scope>NUCLEOTIDE SEQUENCE [LARGE SCALE GENOMIC DNA]</scope>
    <source>
        <strain evidence="5">ATCC 51119 / DSM 12145 / JCM 21818 / LMG 10337 / NBRC 100064 / NCIMB 13643</strain>
    </source>
</reference>
<dbReference type="Pfam" id="PF00144">
    <property type="entry name" value="Beta-lactamase"/>
    <property type="match status" value="1"/>
</dbReference>
<organism evidence="4 5">
    <name type="scientific">Pseudopedobacter saltans (strain ATCC 51119 / DSM 12145 / JCM 21818 / CCUG 39354 / LMG 10337 / NBRC 100064 / NCIMB 13643)</name>
    <name type="common">Pedobacter saltans</name>
    <dbReference type="NCBI Taxonomy" id="762903"/>
    <lineage>
        <taxon>Bacteria</taxon>
        <taxon>Pseudomonadati</taxon>
        <taxon>Bacteroidota</taxon>
        <taxon>Sphingobacteriia</taxon>
        <taxon>Sphingobacteriales</taxon>
        <taxon>Sphingobacteriaceae</taxon>
        <taxon>Pseudopedobacter</taxon>
    </lineage>
</organism>
<evidence type="ECO:0000313" key="4">
    <source>
        <dbReference type="EMBL" id="ADY53985.1"/>
    </source>
</evidence>
<dbReference type="EMBL" id="CP002545">
    <property type="protein sequence ID" value="ADY53985.1"/>
    <property type="molecule type" value="Genomic_DNA"/>
</dbReference>
<feature type="chain" id="PRO_5003260379" evidence="2">
    <location>
        <begin position="22"/>
        <end position="598"/>
    </location>
</feature>
<proteinExistence type="predicted"/>
<feature type="signal peptide" evidence="2">
    <location>
        <begin position="1"/>
        <end position="21"/>
    </location>
</feature>
<feature type="domain" description="Beta-lactamase-related" evidence="3">
    <location>
        <begin position="222"/>
        <end position="571"/>
    </location>
</feature>
<evidence type="ECO:0000313" key="5">
    <source>
        <dbReference type="Proteomes" id="UP000000310"/>
    </source>
</evidence>
<dbReference type="Gene3D" id="3.40.710.10">
    <property type="entry name" value="DD-peptidase/beta-lactamase superfamily"/>
    <property type="match status" value="1"/>
</dbReference>
<dbReference type="InterPro" id="IPR050789">
    <property type="entry name" value="Diverse_Enzym_Activities"/>
</dbReference>
<dbReference type="eggNOG" id="COG1680">
    <property type="taxonomic scope" value="Bacteria"/>
</dbReference>
<dbReference type="PROSITE" id="PS51257">
    <property type="entry name" value="PROKAR_LIPOPROTEIN"/>
    <property type="match status" value="1"/>
</dbReference>